<evidence type="ECO:0000256" key="1">
    <source>
        <dbReference type="ARBA" id="ARBA00022723"/>
    </source>
</evidence>
<evidence type="ECO:0000256" key="4">
    <source>
        <dbReference type="SAM" id="MobiDB-lite"/>
    </source>
</evidence>
<keyword evidence="1 3" id="KW-0479">Metal-binding</keyword>
<feature type="binding site" evidence="3">
    <location>
        <position position="32"/>
    </location>
    <ligand>
        <name>Zn(2+)</name>
        <dbReference type="ChEBI" id="CHEBI:29105"/>
    </ligand>
</feature>
<reference evidence="5 6" key="1">
    <citation type="submission" date="2024-05" db="EMBL/GenBank/DDBJ databases">
        <title>Three bacterial strains, DH-69, EH-24, and ECK-19 isolated from coastal sediments.</title>
        <authorList>
            <person name="Ye Y.-Q."/>
            <person name="Du Z.-J."/>
        </authorList>
    </citation>
    <scope>NUCLEOTIDE SEQUENCE [LARGE SCALE GENOMIC DNA]</scope>
    <source>
        <strain evidence="5 6">ECK-19</strain>
    </source>
</reference>
<feature type="binding site" evidence="3">
    <location>
        <position position="29"/>
    </location>
    <ligand>
        <name>Zn(2+)</name>
        <dbReference type="ChEBI" id="CHEBI:29105"/>
    </ligand>
</feature>
<keyword evidence="2 3" id="KW-0862">Zinc</keyword>
<comment type="cofactor">
    <cofactor evidence="3">
        <name>Zn(2+)</name>
        <dbReference type="ChEBI" id="CHEBI:29105"/>
    </cofactor>
    <text evidence="3">Binds 1 zinc ion.</text>
</comment>
<feature type="binding site" evidence="3">
    <location>
        <position position="44"/>
    </location>
    <ligand>
        <name>Zn(2+)</name>
        <dbReference type="ChEBI" id="CHEBI:29105"/>
    </ligand>
</feature>
<dbReference type="PANTHER" id="PTHR36150">
    <property type="entry name" value="DNA GYRASE INHIBITOR YACG"/>
    <property type="match status" value="1"/>
</dbReference>
<dbReference type="HAMAP" id="MF_00649">
    <property type="entry name" value="DNA_gyrase_inhibitor_YacG"/>
    <property type="match status" value="1"/>
</dbReference>
<protein>
    <recommendedName>
        <fullName evidence="3">DNA gyrase inhibitor YacG</fullName>
    </recommendedName>
</protein>
<comment type="function">
    <text evidence="3">Inhibits all the catalytic activities of DNA gyrase by preventing its interaction with DNA. Acts by binding directly to the C-terminal domain of GyrB, which probably disrupts DNA binding by the gyrase.</text>
</comment>
<feature type="region of interest" description="Disordered" evidence="4">
    <location>
        <begin position="1"/>
        <end position="23"/>
    </location>
</feature>
<dbReference type="EMBL" id="JBEHZE010000001">
    <property type="protein sequence ID" value="MEX6634188.1"/>
    <property type="molecule type" value="Genomic_DNA"/>
</dbReference>
<dbReference type="RefSeq" id="WP_369314177.1">
    <property type="nucleotide sequence ID" value="NZ_JBEHZE010000001.1"/>
</dbReference>
<feature type="binding site" evidence="3">
    <location>
        <position position="48"/>
    </location>
    <ligand>
        <name>Zn(2+)</name>
        <dbReference type="ChEBI" id="CHEBI:29105"/>
    </ligand>
</feature>
<evidence type="ECO:0000313" key="5">
    <source>
        <dbReference type="EMBL" id="MEX6634188.1"/>
    </source>
</evidence>
<dbReference type="InterPro" id="IPR005584">
    <property type="entry name" value="DNA_gyrase_inhibitor_YacG"/>
</dbReference>
<name>A0ABV3Z6K8_9PROT</name>
<dbReference type="SUPFAM" id="SSF57716">
    <property type="entry name" value="Glucocorticoid receptor-like (DNA-binding domain)"/>
    <property type="match status" value="1"/>
</dbReference>
<dbReference type="Pfam" id="PF03884">
    <property type="entry name" value="YacG"/>
    <property type="match status" value="1"/>
</dbReference>
<keyword evidence="6" id="KW-1185">Reference proteome</keyword>
<comment type="subunit">
    <text evidence="3">Interacts with GyrB.</text>
</comment>
<evidence type="ECO:0000256" key="2">
    <source>
        <dbReference type="ARBA" id="ARBA00022833"/>
    </source>
</evidence>
<comment type="similarity">
    <text evidence="3">Belongs to the DNA gyrase inhibitor YacG family.</text>
</comment>
<sequence length="79" mass="8529">MVRALKSPRAGNARSEVLSAASNDNSVKCPICQAARVPEYAPFCSKRCADVDLHRWLTGSYAIPAQEDDTEGVGDDEAF</sequence>
<accession>A0ABV3Z6K8</accession>
<dbReference type="Proteomes" id="UP001560685">
    <property type="component" value="Unassembled WGS sequence"/>
</dbReference>
<evidence type="ECO:0000256" key="3">
    <source>
        <dbReference type="HAMAP-Rule" id="MF_00649"/>
    </source>
</evidence>
<dbReference type="PANTHER" id="PTHR36150:SF1">
    <property type="entry name" value="DNA GYRASE INHIBITOR YACG"/>
    <property type="match status" value="1"/>
</dbReference>
<dbReference type="InterPro" id="IPR013088">
    <property type="entry name" value="Znf_NHR/GATA"/>
</dbReference>
<dbReference type="Gene3D" id="3.30.50.10">
    <property type="entry name" value="Erythroid Transcription Factor GATA-1, subunit A"/>
    <property type="match status" value="1"/>
</dbReference>
<comment type="caution">
    <text evidence="5">The sequence shown here is derived from an EMBL/GenBank/DDBJ whole genome shotgun (WGS) entry which is preliminary data.</text>
</comment>
<organism evidence="5 6">
    <name type="scientific">Hyphococcus lacteus</name>
    <dbReference type="NCBI Taxonomy" id="3143536"/>
    <lineage>
        <taxon>Bacteria</taxon>
        <taxon>Pseudomonadati</taxon>
        <taxon>Pseudomonadota</taxon>
        <taxon>Alphaproteobacteria</taxon>
        <taxon>Parvularculales</taxon>
        <taxon>Parvularculaceae</taxon>
        <taxon>Hyphococcus</taxon>
    </lineage>
</organism>
<gene>
    <name evidence="3 5" type="primary">yacG</name>
    <name evidence="5" type="ORF">ABFZ84_11595</name>
</gene>
<evidence type="ECO:0000313" key="6">
    <source>
        <dbReference type="Proteomes" id="UP001560685"/>
    </source>
</evidence>
<proteinExistence type="inferred from homology"/>